<gene>
    <name evidence="1" type="ORF">EKO23_19615</name>
</gene>
<evidence type="ECO:0000313" key="1">
    <source>
        <dbReference type="EMBL" id="RYP83271.1"/>
    </source>
</evidence>
<dbReference type="InterPro" id="IPR011748">
    <property type="entry name" value="Unchr_phage_tail-like"/>
</dbReference>
<proteinExistence type="predicted"/>
<dbReference type="OrthoDB" id="370073at2"/>
<protein>
    <submittedName>
        <fullName evidence="1">Phage tail protein</fullName>
    </submittedName>
</protein>
<dbReference type="Proteomes" id="UP000295198">
    <property type="component" value="Unassembled WGS sequence"/>
</dbReference>
<evidence type="ECO:0000313" key="2">
    <source>
        <dbReference type="Proteomes" id="UP000295198"/>
    </source>
</evidence>
<dbReference type="NCBIfam" id="TIGR02242">
    <property type="entry name" value="tail_TIGR02242"/>
    <property type="match status" value="1"/>
</dbReference>
<name>A0A4Q4Z7X7_9ACTN</name>
<keyword evidence="2" id="KW-1185">Reference proteome</keyword>
<dbReference type="InterPro" id="IPR006521">
    <property type="entry name" value="Tail_protein_I"/>
</dbReference>
<sequence>MRAGVAGLPSPHPFTPTLPGMYQEHSFVERFCSALDEVMAPVLCTLDNLPAYLDVATAPEDLLPWLAAWTGVVLDPGQARERQRSLLRRAVTLQGIQGTPRGIELAVEAVFGLRAEVQETGAVAWSTDADAALPGEPVQAFVVVVFAPDDRTVDPSRLDLVVSALKPAHVVHRVDVVRT</sequence>
<dbReference type="Pfam" id="PF09684">
    <property type="entry name" value="Tail_P2_I"/>
    <property type="match status" value="1"/>
</dbReference>
<accession>A0A4Q4Z7X7</accession>
<dbReference type="AlphaFoldDB" id="A0A4Q4Z7X7"/>
<dbReference type="EMBL" id="SDKM01000035">
    <property type="protein sequence ID" value="RYP83271.1"/>
    <property type="molecule type" value="Genomic_DNA"/>
</dbReference>
<comment type="caution">
    <text evidence="1">The sequence shown here is derived from an EMBL/GenBank/DDBJ whole genome shotgun (WGS) entry which is preliminary data.</text>
</comment>
<organism evidence="1 2">
    <name type="scientific">Nocardioides guangzhouensis</name>
    <dbReference type="NCBI Taxonomy" id="2497878"/>
    <lineage>
        <taxon>Bacteria</taxon>
        <taxon>Bacillati</taxon>
        <taxon>Actinomycetota</taxon>
        <taxon>Actinomycetes</taxon>
        <taxon>Propionibacteriales</taxon>
        <taxon>Nocardioidaceae</taxon>
        <taxon>Nocardioides</taxon>
    </lineage>
</organism>
<reference evidence="1 2" key="1">
    <citation type="submission" date="2019-01" db="EMBL/GenBank/DDBJ databases">
        <title>Nocardioides guangzhouensis sp. nov., an actinobacterium isolated from soil.</title>
        <authorList>
            <person name="Fu Y."/>
            <person name="Cai Y."/>
            <person name="Lin Z."/>
            <person name="Chen P."/>
        </authorList>
    </citation>
    <scope>NUCLEOTIDE SEQUENCE [LARGE SCALE GENOMIC DNA]</scope>
    <source>
        <strain evidence="1 2">130</strain>
    </source>
</reference>